<proteinExistence type="predicted"/>
<name>A0A5K7S3M2_9BACT</name>
<keyword evidence="2" id="KW-1185">Reference proteome</keyword>
<sequence length="42" mass="4726">MIVKINRSSTIAIKDVKNPLLILKIASIIFSKTCKLGEKRKI</sequence>
<evidence type="ECO:0000313" key="2">
    <source>
        <dbReference type="Proteomes" id="UP001193389"/>
    </source>
</evidence>
<protein>
    <submittedName>
        <fullName evidence="1">Uncharacterized protein</fullName>
    </submittedName>
</protein>
<evidence type="ECO:0000313" key="1">
    <source>
        <dbReference type="EMBL" id="BBE16075.1"/>
    </source>
</evidence>
<dbReference type="EMBL" id="AP018694">
    <property type="protein sequence ID" value="BBE16075.1"/>
    <property type="molecule type" value="Genomic_DNA"/>
</dbReference>
<dbReference type="KEGG" id="anf:AQPE_0212"/>
<organism evidence="1 2">
    <name type="scientific">Aquipluma nitroreducens</name>
    <dbReference type="NCBI Taxonomy" id="2010828"/>
    <lineage>
        <taxon>Bacteria</taxon>
        <taxon>Pseudomonadati</taxon>
        <taxon>Bacteroidota</taxon>
        <taxon>Bacteroidia</taxon>
        <taxon>Marinilabiliales</taxon>
        <taxon>Prolixibacteraceae</taxon>
        <taxon>Aquipluma</taxon>
    </lineage>
</organism>
<gene>
    <name evidence="1" type="ORF">AQPE_0212</name>
</gene>
<dbReference type="AlphaFoldDB" id="A0A5K7S3M2"/>
<reference evidence="1" key="1">
    <citation type="journal article" date="2020" name="Int. J. Syst. Evol. Microbiol.">
        <title>Aquipluma nitroreducens gen. nov. sp. nov., a novel facultatively anaerobic bacterium isolated from a freshwater lake.</title>
        <authorList>
            <person name="Watanabe M."/>
            <person name="Kojima H."/>
            <person name="Fukui M."/>
        </authorList>
    </citation>
    <scope>NUCLEOTIDE SEQUENCE</scope>
    <source>
        <strain evidence="1">MeG22</strain>
    </source>
</reference>
<accession>A0A5K7S3M2</accession>
<dbReference type="Proteomes" id="UP001193389">
    <property type="component" value="Chromosome"/>
</dbReference>